<reference evidence="4 5" key="1">
    <citation type="journal article" date="2016" name="Mol. Biol. Evol.">
        <title>Comparative Genomics of Early-Diverging Mushroom-Forming Fungi Provides Insights into the Origins of Lignocellulose Decay Capabilities.</title>
        <authorList>
            <person name="Nagy L.G."/>
            <person name="Riley R."/>
            <person name="Tritt A."/>
            <person name="Adam C."/>
            <person name="Daum C."/>
            <person name="Floudas D."/>
            <person name="Sun H."/>
            <person name="Yadav J.S."/>
            <person name="Pangilinan J."/>
            <person name="Larsson K.H."/>
            <person name="Matsuura K."/>
            <person name="Barry K."/>
            <person name="Labutti K."/>
            <person name="Kuo R."/>
            <person name="Ohm R.A."/>
            <person name="Bhattacharya S.S."/>
            <person name="Shirouzu T."/>
            <person name="Yoshinaga Y."/>
            <person name="Martin F.M."/>
            <person name="Grigoriev I.V."/>
            <person name="Hibbett D.S."/>
        </authorList>
    </citation>
    <scope>NUCLEOTIDE SEQUENCE [LARGE SCALE GENOMIC DNA]</scope>
    <source>
        <strain evidence="4 5">HHB12029</strain>
    </source>
</reference>
<dbReference type="Proteomes" id="UP000077266">
    <property type="component" value="Unassembled WGS sequence"/>
</dbReference>
<dbReference type="Pfam" id="PF00106">
    <property type="entry name" value="adh_short"/>
    <property type="match status" value="1"/>
</dbReference>
<sequence>MNVLLETFPPPRPRWSTKKMPDRTGKVFLVTGGNAGLGYETVKELLKKGGKVYMAARSRSKAEQAIEALEKETSKRAVFLELDVGDLASVKRAAEEFKRQESQLNVLFNNAGVMMAPPELFTPAGYDLQFGTNVLGHFYLIKLLLPTLLATADANPDKPRIINTSSLAHRFFPQIDFELLHQDSPKRQEFKSLSSSKLYRQSKFGNIVLSNELARRYGDKIVSLALHPGNVATTSVQNDPGLAAKVAGWLLAEPWKGAITQLYAGMAPEAAELGGQYLVPYARVGKANANANKVETGMELWEWLEAQVKDI</sequence>
<dbReference type="InParanoid" id="A0A165EG30"/>
<evidence type="ECO:0000256" key="1">
    <source>
        <dbReference type="ARBA" id="ARBA00006484"/>
    </source>
</evidence>
<dbReference type="SUPFAM" id="SSF51735">
    <property type="entry name" value="NAD(P)-binding Rossmann-fold domains"/>
    <property type="match status" value="1"/>
</dbReference>
<dbReference type="FunCoup" id="A0A165EG30">
    <property type="interactions" value="196"/>
</dbReference>
<evidence type="ECO:0000256" key="3">
    <source>
        <dbReference type="ARBA" id="ARBA00023002"/>
    </source>
</evidence>
<evidence type="ECO:0000313" key="5">
    <source>
        <dbReference type="Proteomes" id="UP000077266"/>
    </source>
</evidence>
<dbReference type="OrthoDB" id="191139at2759"/>
<keyword evidence="3" id="KW-0560">Oxidoreductase</keyword>
<gene>
    <name evidence="4" type="ORF">EXIGLDRAFT_741494</name>
</gene>
<dbReference type="Gene3D" id="3.40.50.720">
    <property type="entry name" value="NAD(P)-binding Rossmann-like Domain"/>
    <property type="match status" value="1"/>
</dbReference>
<protein>
    <submittedName>
        <fullName evidence="4">NAD(P)-binding protein</fullName>
    </submittedName>
</protein>
<dbReference type="STRING" id="1314781.A0A165EG30"/>
<name>A0A165EG30_EXIGL</name>
<evidence type="ECO:0000256" key="2">
    <source>
        <dbReference type="ARBA" id="ARBA00022857"/>
    </source>
</evidence>
<comment type="similarity">
    <text evidence="1">Belongs to the short-chain dehydrogenases/reductases (SDR) family.</text>
</comment>
<proteinExistence type="inferred from homology"/>
<organism evidence="4 5">
    <name type="scientific">Exidia glandulosa HHB12029</name>
    <dbReference type="NCBI Taxonomy" id="1314781"/>
    <lineage>
        <taxon>Eukaryota</taxon>
        <taxon>Fungi</taxon>
        <taxon>Dikarya</taxon>
        <taxon>Basidiomycota</taxon>
        <taxon>Agaricomycotina</taxon>
        <taxon>Agaricomycetes</taxon>
        <taxon>Auriculariales</taxon>
        <taxon>Exidiaceae</taxon>
        <taxon>Exidia</taxon>
    </lineage>
</organism>
<keyword evidence="5" id="KW-1185">Reference proteome</keyword>
<dbReference type="PANTHER" id="PTHR24320:SF282">
    <property type="entry name" value="WW DOMAIN-CONTAINING OXIDOREDUCTASE"/>
    <property type="match status" value="1"/>
</dbReference>
<evidence type="ECO:0000313" key="4">
    <source>
        <dbReference type="EMBL" id="KZV86855.1"/>
    </source>
</evidence>
<dbReference type="InterPro" id="IPR002347">
    <property type="entry name" value="SDR_fam"/>
</dbReference>
<dbReference type="EMBL" id="KV426142">
    <property type="protein sequence ID" value="KZV86855.1"/>
    <property type="molecule type" value="Genomic_DNA"/>
</dbReference>
<keyword evidence="2" id="KW-0521">NADP</keyword>
<dbReference type="GO" id="GO:0016491">
    <property type="term" value="F:oxidoreductase activity"/>
    <property type="evidence" value="ECO:0007669"/>
    <property type="project" value="UniProtKB-KW"/>
</dbReference>
<dbReference type="InterPro" id="IPR036291">
    <property type="entry name" value="NAD(P)-bd_dom_sf"/>
</dbReference>
<dbReference type="PANTHER" id="PTHR24320">
    <property type="entry name" value="RETINOL DEHYDROGENASE"/>
    <property type="match status" value="1"/>
</dbReference>
<accession>A0A165EG30</accession>
<dbReference type="PRINTS" id="PR00081">
    <property type="entry name" value="GDHRDH"/>
</dbReference>
<dbReference type="AlphaFoldDB" id="A0A165EG30"/>